<dbReference type="STRING" id="3694.A0A3N7FP64"/>
<accession>A0A3N7FP64</accession>
<keyword evidence="3" id="KW-1185">Reference proteome</keyword>
<name>A0A3N7FP64_POPTR</name>
<dbReference type="Proteomes" id="UP000006729">
    <property type="component" value="Chromosome 10"/>
</dbReference>
<dbReference type="PROSITE" id="PS00636">
    <property type="entry name" value="DNAJ_1"/>
    <property type="match status" value="1"/>
</dbReference>
<dbReference type="Gramene" id="Potri.010G005700.2.v4.1">
    <property type="protein sequence ID" value="Potri.010G005700.2.v4.1"/>
    <property type="gene ID" value="Potri.010G005700.v4.1"/>
</dbReference>
<dbReference type="OrthoDB" id="10250354at2759"/>
<dbReference type="FunCoup" id="A0A3N7FP64">
    <property type="interactions" value="22"/>
</dbReference>
<dbReference type="Gene3D" id="1.10.287.110">
    <property type="entry name" value="DnaJ domain"/>
    <property type="match status" value="1"/>
</dbReference>
<organism evidence="2 3">
    <name type="scientific">Populus trichocarpa</name>
    <name type="common">Western balsam poplar</name>
    <name type="synonym">Populus balsamifera subsp. trichocarpa</name>
    <dbReference type="NCBI Taxonomy" id="3694"/>
    <lineage>
        <taxon>Eukaryota</taxon>
        <taxon>Viridiplantae</taxon>
        <taxon>Streptophyta</taxon>
        <taxon>Embryophyta</taxon>
        <taxon>Tracheophyta</taxon>
        <taxon>Spermatophyta</taxon>
        <taxon>Magnoliopsida</taxon>
        <taxon>eudicotyledons</taxon>
        <taxon>Gunneridae</taxon>
        <taxon>Pentapetalae</taxon>
        <taxon>rosids</taxon>
        <taxon>fabids</taxon>
        <taxon>Malpighiales</taxon>
        <taxon>Salicaceae</taxon>
        <taxon>Saliceae</taxon>
        <taxon>Populus</taxon>
    </lineage>
</organism>
<gene>
    <name evidence="2" type="ORF">POPTR_010G005700</name>
</gene>
<proteinExistence type="predicted"/>
<dbReference type="SMR" id="A0A3N7FP64"/>
<dbReference type="PRINTS" id="PR00625">
    <property type="entry name" value="JDOMAIN"/>
</dbReference>
<evidence type="ECO:0000259" key="1">
    <source>
        <dbReference type="PROSITE" id="PS50076"/>
    </source>
</evidence>
<sequence length="276" mass="31937">MGLELETKKSQLVFEICSLSALLVSCVHRHHSSSCDPVESHFIDWYRILGVDENAGLEVIKKRYHKLALQLHPDKNNHPKADVAFKLVLEAYSYLSDNIKRRDFNLERSKKFCIVCNRIPYAFSNNLSKSHASKVVEELKSANRTRLLRNRVKEMKQRFKEEIKVMENCLRANSLSRKETPLFKPSENYQFQSNTRCVSQKAESPVFDPSNYLFTGYPHIRNPIYKKPENFSDLKRGDILNKYGGHGEGRSYNDFPVFEMRSDGGMLKESAACVYS</sequence>
<dbReference type="SMART" id="SM00271">
    <property type="entry name" value="DnaJ"/>
    <property type="match status" value="1"/>
</dbReference>
<evidence type="ECO:0000313" key="2">
    <source>
        <dbReference type="EMBL" id="RQO96065.1"/>
    </source>
</evidence>
<dbReference type="PANTHER" id="PTHR44137">
    <property type="entry name" value="BNAC03G44070D PROTEIN"/>
    <property type="match status" value="1"/>
</dbReference>
<dbReference type="CDD" id="cd06257">
    <property type="entry name" value="DnaJ"/>
    <property type="match status" value="1"/>
</dbReference>
<dbReference type="InterPro" id="IPR036869">
    <property type="entry name" value="J_dom_sf"/>
</dbReference>
<dbReference type="AlphaFoldDB" id="A0A3N7FP64"/>
<dbReference type="InterPro" id="IPR018253">
    <property type="entry name" value="DnaJ_domain_CS"/>
</dbReference>
<dbReference type="SUPFAM" id="SSF46565">
    <property type="entry name" value="Chaperone J-domain"/>
    <property type="match status" value="1"/>
</dbReference>
<dbReference type="OMA" id="FVDWYCI"/>
<dbReference type="PROSITE" id="PS50076">
    <property type="entry name" value="DNAJ_2"/>
    <property type="match status" value="1"/>
</dbReference>
<reference evidence="2 3" key="1">
    <citation type="journal article" date="2006" name="Science">
        <title>The genome of black cottonwood, Populus trichocarpa (Torr. &amp; Gray).</title>
        <authorList>
            <person name="Tuskan G.A."/>
            <person name="Difazio S."/>
            <person name="Jansson S."/>
            <person name="Bohlmann J."/>
            <person name="Grigoriev I."/>
            <person name="Hellsten U."/>
            <person name="Putnam N."/>
            <person name="Ralph S."/>
            <person name="Rombauts S."/>
            <person name="Salamov A."/>
            <person name="Schein J."/>
            <person name="Sterck L."/>
            <person name="Aerts A."/>
            <person name="Bhalerao R.R."/>
            <person name="Bhalerao R.P."/>
            <person name="Blaudez D."/>
            <person name="Boerjan W."/>
            <person name="Brun A."/>
            <person name="Brunner A."/>
            <person name="Busov V."/>
            <person name="Campbell M."/>
            <person name="Carlson J."/>
            <person name="Chalot M."/>
            <person name="Chapman J."/>
            <person name="Chen G.L."/>
            <person name="Cooper D."/>
            <person name="Coutinho P.M."/>
            <person name="Couturier J."/>
            <person name="Covert S."/>
            <person name="Cronk Q."/>
            <person name="Cunningham R."/>
            <person name="Davis J."/>
            <person name="Degroeve S."/>
            <person name="Dejardin A."/>
            <person name="Depamphilis C."/>
            <person name="Detter J."/>
            <person name="Dirks B."/>
            <person name="Dubchak I."/>
            <person name="Duplessis S."/>
            <person name="Ehlting J."/>
            <person name="Ellis B."/>
            <person name="Gendler K."/>
            <person name="Goodstein D."/>
            <person name="Gribskov M."/>
            <person name="Grimwood J."/>
            <person name="Groover A."/>
            <person name="Gunter L."/>
            <person name="Hamberger B."/>
            <person name="Heinze B."/>
            <person name="Helariutta Y."/>
            <person name="Henrissat B."/>
            <person name="Holligan D."/>
            <person name="Holt R."/>
            <person name="Huang W."/>
            <person name="Islam-Faridi N."/>
            <person name="Jones S."/>
            <person name="Jones-Rhoades M."/>
            <person name="Jorgensen R."/>
            <person name="Joshi C."/>
            <person name="Kangasjarvi J."/>
            <person name="Karlsson J."/>
            <person name="Kelleher C."/>
            <person name="Kirkpatrick R."/>
            <person name="Kirst M."/>
            <person name="Kohler A."/>
            <person name="Kalluri U."/>
            <person name="Larimer F."/>
            <person name="Leebens-Mack J."/>
            <person name="Leple J.C."/>
            <person name="Locascio P."/>
            <person name="Lou Y."/>
            <person name="Lucas S."/>
            <person name="Martin F."/>
            <person name="Montanini B."/>
            <person name="Napoli C."/>
            <person name="Nelson D.R."/>
            <person name="Nelson C."/>
            <person name="Nieminen K."/>
            <person name="Nilsson O."/>
            <person name="Pereda V."/>
            <person name="Peter G."/>
            <person name="Philippe R."/>
            <person name="Pilate G."/>
            <person name="Poliakov A."/>
            <person name="Razumovskaya J."/>
            <person name="Richardson P."/>
            <person name="Rinaldi C."/>
            <person name="Ritland K."/>
            <person name="Rouze P."/>
            <person name="Ryaboy D."/>
            <person name="Schmutz J."/>
            <person name="Schrader J."/>
            <person name="Segerman B."/>
            <person name="Shin H."/>
            <person name="Siddiqui A."/>
            <person name="Sterky F."/>
            <person name="Terry A."/>
            <person name="Tsai C.J."/>
            <person name="Uberbacher E."/>
            <person name="Unneberg P."/>
            <person name="Vahala J."/>
            <person name="Wall K."/>
            <person name="Wessler S."/>
            <person name="Yang G."/>
            <person name="Yin T."/>
            <person name="Douglas C."/>
            <person name="Marra M."/>
            <person name="Sandberg G."/>
            <person name="Van de Peer Y."/>
            <person name="Rokhsar D."/>
        </authorList>
    </citation>
    <scope>NUCLEOTIDE SEQUENCE [LARGE SCALE GENOMIC DNA]</scope>
    <source>
        <strain evidence="3">cv. Nisqually</strain>
    </source>
</reference>
<dbReference type="Pfam" id="PF00226">
    <property type="entry name" value="DnaJ"/>
    <property type="match status" value="1"/>
</dbReference>
<evidence type="ECO:0000313" key="3">
    <source>
        <dbReference type="Proteomes" id="UP000006729"/>
    </source>
</evidence>
<dbReference type="EMBL" id="CM009299">
    <property type="protein sequence ID" value="RQO96065.1"/>
    <property type="molecule type" value="Genomic_DNA"/>
</dbReference>
<dbReference type="PANTHER" id="PTHR44137:SF13">
    <property type="entry name" value="CHAPERONE DNAJ-DOMAIN SUPERFAMILY PROTEIN"/>
    <property type="match status" value="1"/>
</dbReference>
<dbReference type="InterPro" id="IPR001623">
    <property type="entry name" value="DnaJ_domain"/>
</dbReference>
<dbReference type="InParanoid" id="A0A3N7FP64"/>
<protein>
    <recommendedName>
        <fullName evidence="1">J domain-containing protein</fullName>
    </recommendedName>
</protein>
<feature type="domain" description="J" evidence="1">
    <location>
        <begin position="44"/>
        <end position="108"/>
    </location>
</feature>